<evidence type="ECO:0000313" key="4">
    <source>
        <dbReference type="EMBL" id="MWZ40245.1"/>
    </source>
</evidence>
<reference evidence="4 6" key="2">
    <citation type="submission" date="2019-06" db="EMBL/GenBank/DDBJ databases">
        <title>Phylogeography and genetic diversity of Francisella tularensis subsp. holarctica in France (1947-2018).</title>
        <authorList>
            <person name="Kevin M."/>
            <person name="Madani N."/>
            <person name="Maurin M."/>
        </authorList>
    </citation>
    <scope>NUCLEOTIDE SEQUENCE [LARGE SCALE GENOMIC DNA]</scope>
    <source>
        <strain evidence="4 6">ATCC 15482</strain>
    </source>
</reference>
<comment type="caution">
    <text evidence="4">The sequence shown here is derived from an EMBL/GenBank/DDBJ whole genome shotgun (WGS) entry which is preliminary data.</text>
</comment>
<keyword evidence="1" id="KW-0175">Coiled coil</keyword>
<reference evidence="3 5" key="1">
    <citation type="submission" date="2014-06" db="EMBL/GenBank/DDBJ databases">
        <authorList>
            <person name="Bishop-Lilly K.A."/>
            <person name="Broomall S.M."/>
            <person name="Chain P.S."/>
            <person name="Chertkov O."/>
            <person name="Coyne S.R."/>
            <person name="Daligault H.E."/>
            <person name="Davenport K.W."/>
            <person name="Erkkila T."/>
            <person name="Frey K.G."/>
            <person name="Gibbons H.S."/>
            <person name="Gu W."/>
            <person name="Jaissle J."/>
            <person name="Johnson S.L."/>
            <person name="Koroleva G.I."/>
            <person name="Ladner J.T."/>
            <person name="Lo C.-C."/>
            <person name="Minogue T.D."/>
            <person name="Munk C."/>
            <person name="Palacios G.F."/>
            <person name="Redden C.L."/>
            <person name="Rosenzweig C.N."/>
            <person name="Scholz M.B."/>
            <person name="Teshima H."/>
            <person name="Xu Y."/>
        </authorList>
    </citation>
    <scope>NUCLEOTIDE SEQUENCE [LARGE SCALE GENOMIC DNA]</scope>
    <source>
        <strain evidence="3 5">FTZ</strain>
    </source>
</reference>
<dbReference type="EMBL" id="VJEZ01000008">
    <property type="protein sequence ID" value="MWZ40245.1"/>
    <property type="molecule type" value="Genomic_DNA"/>
</dbReference>
<dbReference type="PROSITE" id="PS51257">
    <property type="entry name" value="PROKAR_LIPOPROTEIN"/>
    <property type="match status" value="1"/>
</dbReference>
<evidence type="ECO:0000256" key="1">
    <source>
        <dbReference type="SAM" id="Coils"/>
    </source>
</evidence>
<dbReference type="Proteomes" id="UP000028987">
    <property type="component" value="Unassembled WGS sequence"/>
</dbReference>
<dbReference type="OMA" id="YHLEVDQ"/>
<evidence type="ECO:0000313" key="6">
    <source>
        <dbReference type="Proteomes" id="UP000469081"/>
    </source>
</evidence>
<dbReference type="AlphaFoldDB" id="A0A0E2ZHG1"/>
<dbReference type="EMBL" id="JOVO01000014">
    <property type="protein sequence ID" value="KFJ40404.1"/>
    <property type="molecule type" value="Genomic_DNA"/>
</dbReference>
<accession>A0A0E2ZHG1</accession>
<evidence type="ECO:0000313" key="5">
    <source>
        <dbReference type="Proteomes" id="UP000028987"/>
    </source>
</evidence>
<feature type="coiled-coil region" evidence="1">
    <location>
        <begin position="49"/>
        <end position="83"/>
    </location>
</feature>
<evidence type="ECO:0000313" key="3">
    <source>
        <dbReference type="EMBL" id="KFJ40404.1"/>
    </source>
</evidence>
<sequence>MKNIISLLMIFSMLVVLSSCAPTTAEQIQQLQQTQTSLNNHASANLAKIADLHTKITNYRLEADQLQKQSNSLADDIASINKAYSNFKDPNSDSAIAVSKELVQRTLQKVKIDEKINQYRTLANDYQAQINDLKAISQTQANQAAKISQQISQLKSQVK</sequence>
<dbReference type="SMR" id="A0A0E2ZHG1"/>
<proteinExistence type="predicted"/>
<evidence type="ECO:0008006" key="7">
    <source>
        <dbReference type="Google" id="ProtNLM"/>
    </source>
</evidence>
<evidence type="ECO:0000256" key="2">
    <source>
        <dbReference type="SAM" id="SignalP"/>
    </source>
</evidence>
<gene>
    <name evidence="3" type="ORF">DR87_1383</name>
    <name evidence="4" type="ORF">FNC33_06805</name>
</gene>
<feature type="signal peptide" evidence="2">
    <location>
        <begin position="1"/>
        <end position="21"/>
    </location>
</feature>
<organism evidence="4 6">
    <name type="scientific">Francisella tularensis</name>
    <dbReference type="NCBI Taxonomy" id="263"/>
    <lineage>
        <taxon>Bacteria</taxon>
        <taxon>Pseudomonadati</taxon>
        <taxon>Pseudomonadota</taxon>
        <taxon>Gammaproteobacteria</taxon>
        <taxon>Thiotrichales</taxon>
        <taxon>Francisellaceae</taxon>
        <taxon>Francisella</taxon>
    </lineage>
</organism>
<dbReference type="Proteomes" id="UP000469081">
    <property type="component" value="Unassembled WGS sequence"/>
</dbReference>
<keyword evidence="2" id="KW-0732">Signal</keyword>
<protein>
    <recommendedName>
        <fullName evidence="7">Lipoprotein</fullName>
    </recommendedName>
</protein>
<name>A0A0E2ZHG1_FRATU</name>
<feature type="chain" id="PRO_5014511693" description="Lipoprotein" evidence="2">
    <location>
        <begin position="22"/>
        <end position="159"/>
    </location>
</feature>